<gene>
    <name evidence="4" type="ORF">ACFQKB_01175</name>
</gene>
<evidence type="ECO:0000256" key="1">
    <source>
        <dbReference type="ARBA" id="ARBA00022729"/>
    </source>
</evidence>
<evidence type="ECO:0008006" key="6">
    <source>
        <dbReference type="Google" id="ProtNLM"/>
    </source>
</evidence>
<feature type="compositionally biased region" description="Low complexity" evidence="2">
    <location>
        <begin position="112"/>
        <end position="126"/>
    </location>
</feature>
<dbReference type="PANTHER" id="PTHR15462">
    <property type="entry name" value="SERINE PROTEASE"/>
    <property type="match status" value="1"/>
</dbReference>
<proteinExistence type="predicted"/>
<comment type="caution">
    <text evidence="4">The sequence shown here is derived from an EMBL/GenBank/DDBJ whole genome shotgun (WGS) entry which is preliminary data.</text>
</comment>
<feature type="chain" id="PRO_5045693097" description="Trypsin-like serine protease" evidence="3">
    <location>
        <begin position="28"/>
        <end position="361"/>
    </location>
</feature>
<dbReference type="SUPFAM" id="SSF50494">
    <property type="entry name" value="Trypsin-like serine proteases"/>
    <property type="match status" value="1"/>
</dbReference>
<evidence type="ECO:0000313" key="4">
    <source>
        <dbReference type="EMBL" id="MFC6878368.1"/>
    </source>
</evidence>
<feature type="region of interest" description="Disordered" evidence="2">
    <location>
        <begin position="79"/>
        <end position="138"/>
    </location>
</feature>
<dbReference type="InterPro" id="IPR050966">
    <property type="entry name" value="Glutamyl_endopeptidase"/>
</dbReference>
<keyword evidence="1 3" id="KW-0732">Signal</keyword>
<dbReference type="InterPro" id="IPR009003">
    <property type="entry name" value="Peptidase_S1_PA"/>
</dbReference>
<evidence type="ECO:0000256" key="2">
    <source>
        <dbReference type="SAM" id="MobiDB-lite"/>
    </source>
</evidence>
<dbReference type="EMBL" id="JBHSXS010000001">
    <property type="protein sequence ID" value="MFC6878368.1"/>
    <property type="molecule type" value="Genomic_DNA"/>
</dbReference>
<dbReference type="Gene3D" id="2.40.10.10">
    <property type="entry name" value="Trypsin-like serine proteases"/>
    <property type="match status" value="2"/>
</dbReference>
<feature type="signal peptide" evidence="3">
    <location>
        <begin position="1"/>
        <end position="27"/>
    </location>
</feature>
<evidence type="ECO:0000313" key="5">
    <source>
        <dbReference type="Proteomes" id="UP001596380"/>
    </source>
</evidence>
<protein>
    <recommendedName>
        <fullName evidence="6">Trypsin-like serine protease</fullName>
    </recommendedName>
</protein>
<sequence length="361" mass="37224">MRLSSPRLLIAGTAAAAVAVAGGVAVAASSGPDAKPAAVAGARTPADPNAAVVSQAIGQSPEATKRFWTAARVRAAKPLPTPASNAAPGAVPQANALGAGPAVESDGTLPEGTASAQAGGTASTQAVKTAKQWTKHGKAPARTIGKLFGVDNRGRQYTCSATVINSKNKRTVWTAGHCVHAGAGGSAGFSRYLMFRPDFINGKSQGSWVADRIVALKGWTTKGDLRYDIAAFTVKKYKGKGIQAYTGSQGYSFGYKNRKYYMRSFGYPARALPSKKAMNSNRLWYCSGTTFGVNYGGGSVGLGMWCSMGNGASGGPWIYGMKGNGLGRIAGLNSTHSLRTLQMNSPYHGSAAVSVYKAISG</sequence>
<dbReference type="InterPro" id="IPR043504">
    <property type="entry name" value="Peptidase_S1_PA_chymotrypsin"/>
</dbReference>
<dbReference type="Proteomes" id="UP001596380">
    <property type="component" value="Unassembled WGS sequence"/>
</dbReference>
<dbReference type="RefSeq" id="WP_160820007.1">
    <property type="nucleotide sequence ID" value="NZ_JBHSXE010000001.1"/>
</dbReference>
<evidence type="ECO:0000256" key="3">
    <source>
        <dbReference type="SAM" id="SignalP"/>
    </source>
</evidence>
<accession>A0ABW2CB80</accession>
<keyword evidence="5" id="KW-1185">Reference proteome</keyword>
<name>A0ABW2CB80_9ACTN</name>
<organism evidence="4 5">
    <name type="scientific">Actinomadura yumaensis</name>
    <dbReference type="NCBI Taxonomy" id="111807"/>
    <lineage>
        <taxon>Bacteria</taxon>
        <taxon>Bacillati</taxon>
        <taxon>Actinomycetota</taxon>
        <taxon>Actinomycetes</taxon>
        <taxon>Streptosporangiales</taxon>
        <taxon>Thermomonosporaceae</taxon>
        <taxon>Actinomadura</taxon>
    </lineage>
</organism>
<reference evidence="5" key="1">
    <citation type="journal article" date="2019" name="Int. J. Syst. Evol. Microbiol.">
        <title>The Global Catalogue of Microorganisms (GCM) 10K type strain sequencing project: providing services to taxonomists for standard genome sequencing and annotation.</title>
        <authorList>
            <consortium name="The Broad Institute Genomics Platform"/>
            <consortium name="The Broad Institute Genome Sequencing Center for Infectious Disease"/>
            <person name="Wu L."/>
            <person name="Ma J."/>
        </authorList>
    </citation>
    <scope>NUCLEOTIDE SEQUENCE [LARGE SCALE GENOMIC DNA]</scope>
    <source>
        <strain evidence="5">JCM 3369</strain>
    </source>
</reference>